<feature type="signal peptide" evidence="2">
    <location>
        <begin position="1"/>
        <end position="20"/>
    </location>
</feature>
<protein>
    <submittedName>
        <fullName evidence="4">Alpha/beta hydrolase</fullName>
    </submittedName>
</protein>
<keyword evidence="2" id="KW-0732">Signal</keyword>
<dbReference type="PANTHER" id="PTHR48081:SF6">
    <property type="entry name" value="PEPTIDASE S9 PROLYL OLIGOPEPTIDASE CATALYTIC DOMAIN-CONTAINING PROTEIN"/>
    <property type="match status" value="1"/>
</dbReference>
<evidence type="ECO:0000259" key="3">
    <source>
        <dbReference type="Pfam" id="PF20434"/>
    </source>
</evidence>
<gene>
    <name evidence="4" type="ORF">QQ008_15030</name>
</gene>
<dbReference type="RefSeq" id="WP_346752723.1">
    <property type="nucleotide sequence ID" value="NZ_JAUJEA010000005.1"/>
</dbReference>
<evidence type="ECO:0000256" key="2">
    <source>
        <dbReference type="SAM" id="SignalP"/>
    </source>
</evidence>
<accession>A0ABT8KPM5</accession>
<feature type="chain" id="PRO_5046430947" evidence="2">
    <location>
        <begin position="21"/>
        <end position="304"/>
    </location>
</feature>
<evidence type="ECO:0000256" key="1">
    <source>
        <dbReference type="ARBA" id="ARBA00022801"/>
    </source>
</evidence>
<evidence type="ECO:0000313" key="4">
    <source>
        <dbReference type="EMBL" id="MDN5202701.1"/>
    </source>
</evidence>
<sequence length="304" mass="34271">MLKKCSILIFCLLPISMCFGQEKIPLWTEEIQNHRETNETEIQNQGDILWIENVQEPSLEVYLPTKKNATGKAMVICPGGGYAGLAYDWEGTDVAKWLNSLGIAAFVLKYRLPTSKSIIVPEKAPLQDAQRAIRLVRYHAKKWNVDRNQIGIMGFSAGGHLASTLGTHYENDHILKPDPIDSISARPDFMVLIYPVITMKLLYTHQGSRKNLLGESPEQQLVDFYSNELHINKNTPPTFLIHATDDEAVPVENSLLFYQNLKKEGVYAEMHIYPKGGHGFALAIGKGHLQTWTARLSEWILSLD</sequence>
<dbReference type="Gene3D" id="3.40.50.1820">
    <property type="entry name" value="alpha/beta hydrolase"/>
    <property type="match status" value="1"/>
</dbReference>
<comment type="caution">
    <text evidence="4">The sequence shown here is derived from an EMBL/GenBank/DDBJ whole genome shotgun (WGS) entry which is preliminary data.</text>
</comment>
<dbReference type="EMBL" id="JAUJEA010000005">
    <property type="protein sequence ID" value="MDN5202701.1"/>
    <property type="molecule type" value="Genomic_DNA"/>
</dbReference>
<proteinExistence type="predicted"/>
<dbReference type="InterPro" id="IPR049492">
    <property type="entry name" value="BD-FAE-like_dom"/>
</dbReference>
<keyword evidence="1 4" id="KW-0378">Hydrolase</keyword>
<organism evidence="4 5">
    <name type="scientific">Splendidivirga corallicola</name>
    <dbReference type="NCBI Taxonomy" id="3051826"/>
    <lineage>
        <taxon>Bacteria</taxon>
        <taxon>Pseudomonadati</taxon>
        <taxon>Bacteroidota</taxon>
        <taxon>Cytophagia</taxon>
        <taxon>Cytophagales</taxon>
        <taxon>Splendidivirgaceae</taxon>
        <taxon>Splendidivirga</taxon>
    </lineage>
</organism>
<dbReference type="PANTHER" id="PTHR48081">
    <property type="entry name" value="AB HYDROLASE SUPERFAMILY PROTEIN C4A8.06C"/>
    <property type="match status" value="1"/>
</dbReference>
<dbReference type="Proteomes" id="UP001172082">
    <property type="component" value="Unassembled WGS sequence"/>
</dbReference>
<reference evidence="4" key="1">
    <citation type="submission" date="2023-06" db="EMBL/GenBank/DDBJ databases">
        <title>Genomic of Parafulvivirga corallium.</title>
        <authorList>
            <person name="Wang G."/>
        </authorList>
    </citation>
    <scope>NUCLEOTIDE SEQUENCE</scope>
    <source>
        <strain evidence="4">BMA10</strain>
    </source>
</reference>
<dbReference type="SUPFAM" id="SSF53474">
    <property type="entry name" value="alpha/beta-Hydrolases"/>
    <property type="match status" value="1"/>
</dbReference>
<evidence type="ECO:0000313" key="5">
    <source>
        <dbReference type="Proteomes" id="UP001172082"/>
    </source>
</evidence>
<keyword evidence="5" id="KW-1185">Reference proteome</keyword>
<dbReference type="Pfam" id="PF20434">
    <property type="entry name" value="BD-FAE"/>
    <property type="match status" value="1"/>
</dbReference>
<dbReference type="GO" id="GO:0016787">
    <property type="term" value="F:hydrolase activity"/>
    <property type="evidence" value="ECO:0007669"/>
    <property type="project" value="UniProtKB-KW"/>
</dbReference>
<dbReference type="InterPro" id="IPR050300">
    <property type="entry name" value="GDXG_lipolytic_enzyme"/>
</dbReference>
<dbReference type="InterPro" id="IPR029058">
    <property type="entry name" value="AB_hydrolase_fold"/>
</dbReference>
<name>A0ABT8KPM5_9BACT</name>
<feature type="domain" description="BD-FAE-like" evidence="3">
    <location>
        <begin position="59"/>
        <end position="261"/>
    </location>
</feature>